<dbReference type="SUPFAM" id="SSF53335">
    <property type="entry name" value="S-adenosyl-L-methionine-dependent methyltransferases"/>
    <property type="match status" value="1"/>
</dbReference>
<protein>
    <recommendedName>
        <fullName evidence="3">Methyltransferase domain-containing protein</fullName>
    </recommendedName>
</protein>
<name>A0A4U2YIH7_9ACTN</name>
<dbReference type="InterPro" id="IPR052613">
    <property type="entry name" value="LicD_transferase"/>
</dbReference>
<dbReference type="Proteomes" id="UP000307808">
    <property type="component" value="Unassembled WGS sequence"/>
</dbReference>
<dbReference type="EMBL" id="SZPY01000004">
    <property type="protein sequence ID" value="TKI60849.1"/>
    <property type="molecule type" value="Genomic_DNA"/>
</dbReference>
<sequence length="523" mass="56692">MEMTTGRRVQRLDVDDRGVSFVTTEDVPVDVLFEGKRVFSFWLLRDTQGRGNQRLMPWPPVLKRFLDGTVQVSLTDSATGEVLATTTAVLGSGEGEVRVADAEGNPMGLDKSMRLSRLFGDQDSDQTAPLLDSMETVIQVLEAAGVEPFVAYGTLLGAVRQGNFIGHDSDADLGYVSSATTPVDAIIESMQLQRRLERMGYPVDRYSGLGLKVSVAEADGTRRGLDVFGGFMLGDMLYLMGEVGAPFRREWLYPRSEVTLAGRTFPAPAEPEHLLVAMYGPSWRVPDPAFKFTTPESTHRRLNGWFRGMRAGLDQRWTALREGRLKGTGPKPSGLARHVAAQHPDAGLVVDLGCGGGGDARWLSGQGLDAVGLDHFPPSLRSAMRKSEAEGVDPDFLWCNFGDLRSTLATGAELVRRPGPRVLMAHHLLDSATPLAREGVLRIAKLVARDTGTLYLQYYTTRTSFSAARGLRARSTEDVRALVAAAGGKVVDLARLSEEEAGVAGNAATAGVSIDRMAVSWTR</sequence>
<gene>
    <name evidence="1" type="ORF">FC770_15215</name>
</gene>
<evidence type="ECO:0008006" key="3">
    <source>
        <dbReference type="Google" id="ProtNLM"/>
    </source>
</evidence>
<organism evidence="1 2">
    <name type="scientific">Nocardioides jishulii</name>
    <dbReference type="NCBI Taxonomy" id="2575440"/>
    <lineage>
        <taxon>Bacteria</taxon>
        <taxon>Bacillati</taxon>
        <taxon>Actinomycetota</taxon>
        <taxon>Actinomycetes</taxon>
        <taxon>Propionibacteriales</taxon>
        <taxon>Nocardioidaceae</taxon>
        <taxon>Nocardioides</taxon>
    </lineage>
</organism>
<accession>A0A4U2YIH7</accession>
<proteinExistence type="predicted"/>
<dbReference type="InterPro" id="IPR029063">
    <property type="entry name" value="SAM-dependent_MTases_sf"/>
</dbReference>
<dbReference type="RefSeq" id="WP_137067155.1">
    <property type="nucleotide sequence ID" value="NZ_CP040748.1"/>
</dbReference>
<comment type="caution">
    <text evidence="1">The sequence shown here is derived from an EMBL/GenBank/DDBJ whole genome shotgun (WGS) entry which is preliminary data.</text>
</comment>
<reference evidence="1 2" key="1">
    <citation type="submission" date="2019-04" db="EMBL/GenBank/DDBJ databases">
        <authorList>
            <person name="Dong K."/>
        </authorList>
    </citation>
    <scope>NUCLEOTIDE SEQUENCE [LARGE SCALE GENOMIC DNA]</scope>
    <source>
        <strain evidence="2">dk3543</strain>
    </source>
</reference>
<evidence type="ECO:0000313" key="2">
    <source>
        <dbReference type="Proteomes" id="UP000307808"/>
    </source>
</evidence>
<dbReference type="OrthoDB" id="3780655at2"/>
<dbReference type="PANTHER" id="PTHR13627">
    <property type="entry name" value="FUKUTIN RELATED PROTEIN"/>
    <property type="match status" value="1"/>
</dbReference>
<evidence type="ECO:0000313" key="1">
    <source>
        <dbReference type="EMBL" id="TKI60849.1"/>
    </source>
</evidence>
<keyword evidence="2" id="KW-1185">Reference proteome</keyword>
<dbReference type="PANTHER" id="PTHR13627:SF31">
    <property type="entry name" value="RIBITOL 5-PHOSPHATE TRANSFERASE FKRP"/>
    <property type="match status" value="1"/>
</dbReference>
<dbReference type="AlphaFoldDB" id="A0A4U2YIH7"/>
<dbReference type="Gene3D" id="3.40.50.150">
    <property type="entry name" value="Vaccinia Virus protein VP39"/>
    <property type="match status" value="1"/>
</dbReference>